<dbReference type="Proteomes" id="UP000054350">
    <property type="component" value="Unassembled WGS sequence"/>
</dbReference>
<reference evidence="3 4" key="1">
    <citation type="submission" date="2009-11" db="EMBL/GenBank/DDBJ databases">
        <title>Annotation of Allomyces macrogynus ATCC 38327.</title>
        <authorList>
            <consortium name="The Broad Institute Genome Sequencing Platform"/>
            <person name="Russ C."/>
            <person name="Cuomo C."/>
            <person name="Burger G."/>
            <person name="Gray M.W."/>
            <person name="Holland P.W.H."/>
            <person name="King N."/>
            <person name="Lang F.B.F."/>
            <person name="Roger A.J."/>
            <person name="Ruiz-Trillo I."/>
            <person name="Young S.K."/>
            <person name="Zeng Q."/>
            <person name="Gargeya S."/>
            <person name="Fitzgerald M."/>
            <person name="Haas B."/>
            <person name="Abouelleil A."/>
            <person name="Alvarado L."/>
            <person name="Arachchi H.M."/>
            <person name="Berlin A."/>
            <person name="Chapman S.B."/>
            <person name="Gearin G."/>
            <person name="Goldberg J."/>
            <person name="Griggs A."/>
            <person name="Gujja S."/>
            <person name="Hansen M."/>
            <person name="Heiman D."/>
            <person name="Howarth C."/>
            <person name="Larimer J."/>
            <person name="Lui A."/>
            <person name="MacDonald P.J.P."/>
            <person name="McCowen C."/>
            <person name="Montmayeur A."/>
            <person name="Murphy C."/>
            <person name="Neiman D."/>
            <person name="Pearson M."/>
            <person name="Priest M."/>
            <person name="Roberts A."/>
            <person name="Saif S."/>
            <person name="Shea T."/>
            <person name="Sisk P."/>
            <person name="Stolte C."/>
            <person name="Sykes S."/>
            <person name="Wortman J."/>
            <person name="Nusbaum C."/>
            <person name="Birren B."/>
        </authorList>
    </citation>
    <scope>NUCLEOTIDE SEQUENCE [LARGE SCALE GENOMIC DNA]</scope>
    <source>
        <strain evidence="3 4">ATCC 38327</strain>
    </source>
</reference>
<feature type="compositionally biased region" description="Polar residues" evidence="1">
    <location>
        <begin position="898"/>
        <end position="914"/>
    </location>
</feature>
<gene>
    <name evidence="3" type="ORF">AMAG_17127</name>
</gene>
<evidence type="ECO:0008006" key="5">
    <source>
        <dbReference type="Google" id="ProtNLM"/>
    </source>
</evidence>
<feature type="region of interest" description="Disordered" evidence="1">
    <location>
        <begin position="887"/>
        <end position="914"/>
    </location>
</feature>
<evidence type="ECO:0000256" key="1">
    <source>
        <dbReference type="SAM" id="MobiDB-lite"/>
    </source>
</evidence>
<dbReference type="AlphaFoldDB" id="A0A0L0TDZ3"/>
<dbReference type="EMBL" id="GG745385">
    <property type="protein sequence ID" value="KNE72890.1"/>
    <property type="molecule type" value="Genomic_DNA"/>
</dbReference>
<dbReference type="InterPro" id="IPR015919">
    <property type="entry name" value="Cadherin-like_sf"/>
</dbReference>
<keyword evidence="2" id="KW-1133">Transmembrane helix</keyword>
<sequence length="971" mass="101944">MILPPSSAVSDASAYRATMASTRLFTTTLAAVLVLATTALLRSAHAAPISFPSAAPIARAPVHPISTQNVPIAWAGSNFTFVFARDTFARKENDVTNCFPVGFPSWLALNDKTRTLTGLVPSNIAQNQSLSLGIGCIVGQPMRAVVDQFTLTVAVSLSADMPISLPSTSTVDPALTDDPTATVAAPSATLTTPALGPGNDMPLQYNTAFNYTLPAYTLPLTIINSTTVSWFTVDPITGTVAGSVPSTVPWYLRRTGGIRITYLDAAANPLTDAPTTARLSFPPNRAPLVSGPPISPIQAMPGQLVNWTLQTPPPITDPDGDPLKWAVSSWTIDEDLAPWLAWNSGRFTLTGRTPMSTAASMTLWVSATDPAGDTAYMAVDLVVGGWFPPRPLVPELQVTADATGTEMALTDVFSLPNTTATTAAAATNGGQYNVTFVPTDDADAQAATWSFDADHRLVRVVPASHASDVSGRLVVTDTASGARGAVAVAVHVNGGKSVVDDAVPDPIDPDLPRTGKDLHLDTSGIGAFFRSLVAQPGICAAIAGGGAFVVAAAVMLLVVVARRRRQKLRARCDRDAMLARAPVVMGKGEYMPSTASFEASTTLRPGMHHRFDLTSADEDCEEGDRLSERTVTRGVSGTQLSSFGNQPPTMLTTSASGMTLTPPDSADHLVDISLQPTERHLAPVHEPFSHTPVPPELSLVRGHDHAIQYTAITSDPTREWPRWLQFDPATARVFGIPRKNEEPCELLIFRDEFDGVVWRPTGEVARFKVVVVDDGKTVPPPPPPRPPRTASTSSRGPSVAPPARPPRDSVATAPPRVTFRAGTGIWSWNSAATPSIQLSAGSSGGELSTSSYGPGPASVRGSTDAAAQESTASDAAAVGSLLVPRASASDAEERLSVPRSSYSGPYRSVNSTASSAYGRSPLARLLSGIVGGGWSRTSSPLTRVVPGPGPAEEDGVVMALDLDTGRRVPLL</sequence>
<name>A0A0L0TDZ3_ALLM3</name>
<dbReference type="SUPFAM" id="SSF49313">
    <property type="entry name" value="Cadherin-like"/>
    <property type="match status" value="2"/>
</dbReference>
<feature type="region of interest" description="Disordered" evidence="1">
    <location>
        <begin position="774"/>
        <end position="815"/>
    </location>
</feature>
<reference evidence="4" key="2">
    <citation type="submission" date="2009-11" db="EMBL/GenBank/DDBJ databases">
        <title>The Genome Sequence of Allomyces macrogynus strain ATCC 38327.</title>
        <authorList>
            <consortium name="The Broad Institute Genome Sequencing Platform"/>
            <person name="Russ C."/>
            <person name="Cuomo C."/>
            <person name="Shea T."/>
            <person name="Young S.K."/>
            <person name="Zeng Q."/>
            <person name="Koehrsen M."/>
            <person name="Haas B."/>
            <person name="Borodovsky M."/>
            <person name="Guigo R."/>
            <person name="Alvarado L."/>
            <person name="Berlin A."/>
            <person name="Borenstein D."/>
            <person name="Chen Z."/>
            <person name="Engels R."/>
            <person name="Freedman E."/>
            <person name="Gellesch M."/>
            <person name="Goldberg J."/>
            <person name="Griggs A."/>
            <person name="Gujja S."/>
            <person name="Heiman D."/>
            <person name="Hepburn T."/>
            <person name="Howarth C."/>
            <person name="Jen D."/>
            <person name="Larson L."/>
            <person name="Lewis B."/>
            <person name="Mehta T."/>
            <person name="Park D."/>
            <person name="Pearson M."/>
            <person name="Roberts A."/>
            <person name="Saif S."/>
            <person name="Shenoy N."/>
            <person name="Sisk P."/>
            <person name="Stolte C."/>
            <person name="Sykes S."/>
            <person name="Walk T."/>
            <person name="White J."/>
            <person name="Yandava C."/>
            <person name="Burger G."/>
            <person name="Gray M.W."/>
            <person name="Holland P.W.H."/>
            <person name="King N."/>
            <person name="Lang F.B.F."/>
            <person name="Roger A.J."/>
            <person name="Ruiz-Trillo I."/>
            <person name="Lander E."/>
            <person name="Nusbaum C."/>
        </authorList>
    </citation>
    <scope>NUCLEOTIDE SEQUENCE [LARGE SCALE GENOMIC DNA]</scope>
    <source>
        <strain evidence="4">ATCC 38327</strain>
    </source>
</reference>
<feature type="compositionally biased region" description="Polar residues" evidence="1">
    <location>
        <begin position="839"/>
        <end position="852"/>
    </location>
</feature>
<feature type="transmembrane region" description="Helical" evidence="2">
    <location>
        <begin position="540"/>
        <end position="561"/>
    </location>
</feature>
<keyword evidence="2" id="KW-0812">Transmembrane</keyword>
<accession>A0A0L0TDZ3</accession>
<evidence type="ECO:0000256" key="2">
    <source>
        <dbReference type="SAM" id="Phobius"/>
    </source>
</evidence>
<dbReference type="GO" id="GO:0016020">
    <property type="term" value="C:membrane"/>
    <property type="evidence" value="ECO:0007669"/>
    <property type="project" value="InterPro"/>
</dbReference>
<proteinExistence type="predicted"/>
<organism evidence="3 4">
    <name type="scientific">Allomyces macrogynus (strain ATCC 38327)</name>
    <name type="common">Allomyces javanicus var. macrogynus</name>
    <dbReference type="NCBI Taxonomy" id="578462"/>
    <lineage>
        <taxon>Eukaryota</taxon>
        <taxon>Fungi</taxon>
        <taxon>Fungi incertae sedis</taxon>
        <taxon>Blastocladiomycota</taxon>
        <taxon>Blastocladiomycetes</taxon>
        <taxon>Blastocladiales</taxon>
        <taxon>Blastocladiaceae</taxon>
        <taxon>Allomyces</taxon>
    </lineage>
</organism>
<evidence type="ECO:0000313" key="4">
    <source>
        <dbReference type="Proteomes" id="UP000054350"/>
    </source>
</evidence>
<keyword evidence="4" id="KW-1185">Reference proteome</keyword>
<feature type="region of interest" description="Disordered" evidence="1">
    <location>
        <begin position="839"/>
        <end position="872"/>
    </location>
</feature>
<dbReference type="OrthoDB" id="41532at2759"/>
<dbReference type="GO" id="GO:0005509">
    <property type="term" value="F:calcium ion binding"/>
    <property type="evidence" value="ECO:0007669"/>
    <property type="project" value="InterPro"/>
</dbReference>
<keyword evidence="2" id="KW-0472">Membrane</keyword>
<dbReference type="InterPro" id="IPR013783">
    <property type="entry name" value="Ig-like_fold"/>
</dbReference>
<dbReference type="Gene3D" id="2.60.40.10">
    <property type="entry name" value="Immunoglobulins"/>
    <property type="match status" value="2"/>
</dbReference>
<protein>
    <recommendedName>
        <fullName evidence="5">Dystroglycan-type cadherin-like domain-containing protein</fullName>
    </recommendedName>
</protein>
<evidence type="ECO:0000313" key="3">
    <source>
        <dbReference type="EMBL" id="KNE72890.1"/>
    </source>
</evidence>
<feature type="compositionally biased region" description="Low complexity" evidence="1">
    <location>
        <begin position="862"/>
        <end position="872"/>
    </location>
</feature>
<dbReference type="VEuPathDB" id="FungiDB:AMAG_17127"/>
<feature type="compositionally biased region" description="Pro residues" evidence="1">
    <location>
        <begin position="778"/>
        <end position="787"/>
    </location>
</feature>